<dbReference type="AlphaFoldDB" id="G0RZQ4"/>
<dbReference type="HOGENOM" id="CLU_949957_0_0_1"/>
<dbReference type="KEGG" id="cthr:CTHT_0003790"/>
<dbReference type="RefSeq" id="XP_006690924.1">
    <property type="nucleotide sequence ID" value="XM_006690861.1"/>
</dbReference>
<proteinExistence type="predicted"/>
<dbReference type="Proteomes" id="UP000008066">
    <property type="component" value="Unassembled WGS sequence"/>
</dbReference>
<name>G0RZQ4_CHATD</name>
<sequence length="293" mass="32553">MKTWRKFVEAVDWVSIRVELSAEMEEVKPVVMGDNGNMFEGARELEDTVKNFDSADELEIAEVDDSTSDVKEFIDEAIIELMRIEDLVEDVYDVLEEDKELVDDCDEVAGNDWVNTEVSVEVSVKVCDSLDVLPTEMTVIVDDIEDVAEKIWDVEDDKVSVDVIDTTDELLVVSLEVDQTKELELLEWEEGSSVELVTIDGTKVGVKRFEGDTLDVKDHVVEIVVDVLDGTRDVDELVALNGLVVVELILCKEVIGIDVEGSGTEEIDGGGVMDTERVFVAEPECLSCKIDAL</sequence>
<accession>G0RZQ4</accession>
<evidence type="ECO:0000313" key="1">
    <source>
        <dbReference type="EMBL" id="EGS23682.1"/>
    </source>
</evidence>
<dbReference type="EMBL" id="GL988032">
    <property type="protein sequence ID" value="EGS23682.1"/>
    <property type="molecule type" value="Genomic_DNA"/>
</dbReference>
<dbReference type="GeneID" id="18254417"/>
<reference evidence="1 2" key="1">
    <citation type="journal article" date="2011" name="Cell">
        <title>Insight into structure and assembly of the nuclear pore complex by utilizing the genome of a eukaryotic thermophile.</title>
        <authorList>
            <person name="Amlacher S."/>
            <person name="Sarges P."/>
            <person name="Flemming D."/>
            <person name="van Noort V."/>
            <person name="Kunze R."/>
            <person name="Devos D.P."/>
            <person name="Arumugam M."/>
            <person name="Bork P."/>
            <person name="Hurt E."/>
        </authorList>
    </citation>
    <scope>NUCLEOTIDE SEQUENCE [LARGE SCALE GENOMIC DNA]</scope>
    <source>
        <strain evidence="2">DSM 1495 / CBS 144.50 / IMI 039719</strain>
    </source>
</reference>
<evidence type="ECO:0000313" key="2">
    <source>
        <dbReference type="Proteomes" id="UP000008066"/>
    </source>
</evidence>
<protein>
    <submittedName>
        <fullName evidence="1">Uncharacterized protein</fullName>
    </submittedName>
</protein>
<gene>
    <name evidence="1" type="ORF">CTHT_0003790</name>
</gene>
<organism evidence="2">
    <name type="scientific">Chaetomium thermophilum (strain DSM 1495 / CBS 144.50 / IMI 039719)</name>
    <name type="common">Thermochaetoides thermophila</name>
    <dbReference type="NCBI Taxonomy" id="759272"/>
    <lineage>
        <taxon>Eukaryota</taxon>
        <taxon>Fungi</taxon>
        <taxon>Dikarya</taxon>
        <taxon>Ascomycota</taxon>
        <taxon>Pezizomycotina</taxon>
        <taxon>Sordariomycetes</taxon>
        <taxon>Sordariomycetidae</taxon>
        <taxon>Sordariales</taxon>
        <taxon>Chaetomiaceae</taxon>
        <taxon>Thermochaetoides</taxon>
    </lineage>
</organism>
<keyword evidence="2" id="KW-1185">Reference proteome</keyword>